<dbReference type="AlphaFoldDB" id="A0A9W7EXK5"/>
<dbReference type="Proteomes" id="UP001162640">
    <property type="component" value="Unassembled WGS sequence"/>
</dbReference>
<proteinExistence type="predicted"/>
<evidence type="ECO:0000313" key="2">
    <source>
        <dbReference type="Proteomes" id="UP001162640"/>
    </source>
</evidence>
<reference evidence="2" key="1">
    <citation type="journal article" date="2023" name="Commun. Biol.">
        <title>Genome analysis of Parmales, the sister group of diatoms, reveals the evolutionary specialization of diatoms from phago-mixotrophs to photoautotrophs.</title>
        <authorList>
            <person name="Ban H."/>
            <person name="Sato S."/>
            <person name="Yoshikawa S."/>
            <person name="Yamada K."/>
            <person name="Nakamura Y."/>
            <person name="Ichinomiya M."/>
            <person name="Sato N."/>
            <person name="Blanc-Mathieu R."/>
            <person name="Endo H."/>
            <person name="Kuwata A."/>
            <person name="Ogata H."/>
        </authorList>
    </citation>
    <scope>NUCLEOTIDE SEQUENCE [LARGE SCALE GENOMIC DNA]</scope>
</reference>
<name>A0A9W7EXK5_9STRA</name>
<dbReference type="PANTHER" id="PTHR47908">
    <property type="match status" value="1"/>
</dbReference>
<gene>
    <name evidence="1" type="ORF">TL16_g13173</name>
</gene>
<organism evidence="1 2">
    <name type="scientific">Triparma laevis f. inornata</name>
    <dbReference type="NCBI Taxonomy" id="1714386"/>
    <lineage>
        <taxon>Eukaryota</taxon>
        <taxon>Sar</taxon>
        <taxon>Stramenopiles</taxon>
        <taxon>Ochrophyta</taxon>
        <taxon>Bolidophyceae</taxon>
        <taxon>Parmales</taxon>
        <taxon>Triparmaceae</taxon>
        <taxon>Triparma</taxon>
    </lineage>
</organism>
<protein>
    <submittedName>
        <fullName evidence="1">Uncharacterized protein</fullName>
    </submittedName>
</protein>
<comment type="caution">
    <text evidence="1">The sequence shown here is derived from an EMBL/GenBank/DDBJ whole genome shotgun (WGS) entry which is preliminary data.</text>
</comment>
<accession>A0A9W7EXK5</accession>
<evidence type="ECO:0000313" key="1">
    <source>
        <dbReference type="EMBL" id="GMH95493.1"/>
    </source>
</evidence>
<sequence>MLPSSPYLWQRGLVAYCAGEHSIAAKQFAFDRSVNGGDGEEALWECASLAKLNRPTSELLDSLPPNGLSSNDPRAVIRDSVKLYYDFLSSPPNTSPAALVEKLLTASNISTDGDKARFYSDLYVGLFYESLCPSPTLASSYLSQALNTAYGKSSNDFMVSTADNMNRKKQ</sequence>
<dbReference type="EMBL" id="BLQM01000610">
    <property type="protein sequence ID" value="GMH95493.1"/>
    <property type="molecule type" value="Genomic_DNA"/>
</dbReference>
<dbReference type="GO" id="GO:0009507">
    <property type="term" value="C:chloroplast"/>
    <property type="evidence" value="ECO:0007669"/>
    <property type="project" value="TreeGrafter"/>
</dbReference>
<dbReference type="PANTHER" id="PTHR47908:SF2">
    <property type="entry name" value="TETRATRICOPEPTIDE REPEAT (TPR)-LIKE SUPERFAMILY PROTEIN"/>
    <property type="match status" value="1"/>
</dbReference>